<feature type="region of interest" description="Disordered" evidence="1">
    <location>
        <begin position="1"/>
        <end position="23"/>
    </location>
</feature>
<proteinExistence type="predicted"/>
<dbReference type="Proteomes" id="UP000747399">
    <property type="component" value="Unassembled WGS sequence"/>
</dbReference>
<keyword evidence="3" id="KW-1185">Reference proteome</keyword>
<evidence type="ECO:0000313" key="2">
    <source>
        <dbReference type="EMBL" id="GIL58631.1"/>
    </source>
</evidence>
<feature type="compositionally biased region" description="Low complexity" evidence="1">
    <location>
        <begin position="95"/>
        <end position="106"/>
    </location>
</feature>
<name>A0A8J4BD58_9CHLO</name>
<accession>A0A8J4BD58</accession>
<dbReference type="EMBL" id="BNCO01000032">
    <property type="protein sequence ID" value="GIL58631.1"/>
    <property type="molecule type" value="Genomic_DNA"/>
</dbReference>
<evidence type="ECO:0000313" key="3">
    <source>
        <dbReference type="Proteomes" id="UP000747399"/>
    </source>
</evidence>
<sequence>MSTLNQRSVASLLRPASEASTSYAVSAVRRRYRSGGVACVAQYMKDPRGGGSGPAGPPTGTLPTWRPGPYDYPPPPTSAPRQPSMPPPPPPGGPSPNNNNNNNSGGSSSFTRALIAAAFVTGVGIGVYFDSNITLSPTNVASTEIVDRRTPNSELCMAYGYSAMAFDQRLFVSFNPFNVYVSQPEVKPGCILRRSNVNVLENKKLVSPQQVDSCKRSMNTFAFVGDLDNSPEVSCVYHSEEAENQYLLNPKRLVPAGEPASVVGGQQSAAPGGDAQALSGP</sequence>
<dbReference type="Pfam" id="PF11371">
    <property type="entry name" value="DUF3172"/>
    <property type="match status" value="1"/>
</dbReference>
<evidence type="ECO:0000256" key="1">
    <source>
        <dbReference type="SAM" id="MobiDB-lite"/>
    </source>
</evidence>
<feature type="compositionally biased region" description="Pro residues" evidence="1">
    <location>
        <begin position="70"/>
        <end position="94"/>
    </location>
</feature>
<reference evidence="2" key="1">
    <citation type="journal article" date="2021" name="Proc. Natl. Acad. Sci. U.S.A.">
        <title>Three genomes in the algal genus Volvox reveal the fate of a haploid sex-determining region after a transition to homothallism.</title>
        <authorList>
            <person name="Yamamoto K."/>
            <person name="Hamaji T."/>
            <person name="Kawai-Toyooka H."/>
            <person name="Matsuzaki R."/>
            <person name="Takahashi F."/>
            <person name="Nishimura Y."/>
            <person name="Kawachi M."/>
            <person name="Noguchi H."/>
            <person name="Minakuchi Y."/>
            <person name="Umen J.G."/>
            <person name="Toyoda A."/>
            <person name="Nozaki H."/>
        </authorList>
    </citation>
    <scope>NUCLEOTIDE SEQUENCE</scope>
    <source>
        <strain evidence="2">NIES-3780</strain>
    </source>
</reference>
<gene>
    <name evidence="2" type="ORF">Vafri_13640</name>
</gene>
<feature type="compositionally biased region" description="Low complexity" evidence="1">
    <location>
        <begin position="58"/>
        <end position="69"/>
    </location>
</feature>
<dbReference type="InterPro" id="IPR021511">
    <property type="entry name" value="DUF3172"/>
</dbReference>
<feature type="region of interest" description="Disordered" evidence="1">
    <location>
        <begin position="258"/>
        <end position="281"/>
    </location>
</feature>
<protein>
    <submittedName>
        <fullName evidence="2">Uncharacterized protein</fullName>
    </submittedName>
</protein>
<dbReference type="AlphaFoldDB" id="A0A8J4BD58"/>
<organism evidence="2 3">
    <name type="scientific">Volvox africanus</name>
    <dbReference type="NCBI Taxonomy" id="51714"/>
    <lineage>
        <taxon>Eukaryota</taxon>
        <taxon>Viridiplantae</taxon>
        <taxon>Chlorophyta</taxon>
        <taxon>core chlorophytes</taxon>
        <taxon>Chlorophyceae</taxon>
        <taxon>CS clade</taxon>
        <taxon>Chlamydomonadales</taxon>
        <taxon>Volvocaceae</taxon>
        <taxon>Volvox</taxon>
    </lineage>
</organism>
<comment type="caution">
    <text evidence="2">The sequence shown here is derived from an EMBL/GenBank/DDBJ whole genome shotgun (WGS) entry which is preliminary data.</text>
</comment>
<feature type="region of interest" description="Disordered" evidence="1">
    <location>
        <begin position="46"/>
        <end position="106"/>
    </location>
</feature>